<name>A0A645C8M2_9ZZZZ</name>
<organism evidence="1">
    <name type="scientific">bioreactor metagenome</name>
    <dbReference type="NCBI Taxonomy" id="1076179"/>
    <lineage>
        <taxon>unclassified sequences</taxon>
        <taxon>metagenomes</taxon>
        <taxon>ecological metagenomes</taxon>
    </lineage>
</organism>
<proteinExistence type="predicted"/>
<protein>
    <submittedName>
        <fullName evidence="1">Uncharacterized protein</fullName>
    </submittedName>
</protein>
<evidence type="ECO:0000313" key="1">
    <source>
        <dbReference type="EMBL" id="MPM72323.1"/>
    </source>
</evidence>
<comment type="caution">
    <text evidence="1">The sequence shown here is derived from an EMBL/GenBank/DDBJ whole genome shotgun (WGS) entry which is preliminary data.</text>
</comment>
<dbReference type="AlphaFoldDB" id="A0A645C8M2"/>
<dbReference type="EMBL" id="VSSQ01024677">
    <property type="protein sequence ID" value="MPM72323.1"/>
    <property type="molecule type" value="Genomic_DNA"/>
</dbReference>
<gene>
    <name evidence="1" type="ORF">SDC9_119296</name>
</gene>
<reference evidence="1" key="1">
    <citation type="submission" date="2019-08" db="EMBL/GenBank/DDBJ databases">
        <authorList>
            <person name="Kucharzyk K."/>
            <person name="Murdoch R.W."/>
            <person name="Higgins S."/>
            <person name="Loffler F."/>
        </authorList>
    </citation>
    <scope>NUCLEOTIDE SEQUENCE</scope>
</reference>
<accession>A0A645C8M2</accession>
<sequence length="129" mass="13945">MPPEDAVVERVDTLKNGNLVLLQPQGCAPAVVAHLTHKLKLGHDDFPARLQIVEVAGHQLAVQIQGRFQINFSVFGARGVFAVDVMEVIIHGYRVGIDPPPTQHLLDFQRGCGFPRAGRAGQQHNAAAA</sequence>